<evidence type="ECO:0000313" key="2">
    <source>
        <dbReference type="EMBL" id="ECJ4452553.1"/>
    </source>
</evidence>
<name>A0A3T5HG79_SALET</name>
<organism evidence="2">
    <name type="scientific">Salmonella enterica I</name>
    <dbReference type="NCBI Taxonomy" id="59201"/>
    <lineage>
        <taxon>Bacteria</taxon>
        <taxon>Pseudomonadati</taxon>
        <taxon>Pseudomonadota</taxon>
        <taxon>Gammaproteobacteria</taxon>
        <taxon>Enterobacterales</taxon>
        <taxon>Enterobacteriaceae</taxon>
        <taxon>Salmonella</taxon>
    </lineage>
</organism>
<evidence type="ECO:0000256" key="1">
    <source>
        <dbReference type="SAM" id="MobiDB-lite"/>
    </source>
</evidence>
<proteinExistence type="predicted"/>
<sequence length="60" mass="6475">MQETTTQILLYRLLFPVIASPPIARMAQCEVGRPPGGLTTKLRGIIPDGTNRKAPAITEA</sequence>
<protein>
    <submittedName>
        <fullName evidence="2">Uncharacterized protein</fullName>
    </submittedName>
</protein>
<gene>
    <name evidence="2" type="ORF">AHU48_25815</name>
</gene>
<dbReference type="AlphaFoldDB" id="A0A3T5HG79"/>
<reference evidence="2" key="1">
    <citation type="submission" date="2018-08" db="EMBL/GenBank/DDBJ databases">
        <authorList>
            <consortium name="GenomeTrakr network: Whole genome sequencing for foodborne pathogen traceback"/>
        </authorList>
    </citation>
    <scope>NUCLEOTIDE SEQUENCE</scope>
    <source>
        <strain evidence="2">FDA00000611</strain>
    </source>
</reference>
<accession>A0A3T5HG79</accession>
<dbReference type="EMBL" id="AAIYJT010000062">
    <property type="protein sequence ID" value="ECJ4452553.1"/>
    <property type="molecule type" value="Genomic_DNA"/>
</dbReference>
<feature type="region of interest" description="Disordered" evidence="1">
    <location>
        <begin position="40"/>
        <end position="60"/>
    </location>
</feature>
<comment type="caution">
    <text evidence="2">The sequence shown here is derived from an EMBL/GenBank/DDBJ whole genome shotgun (WGS) entry which is preliminary data.</text>
</comment>